<keyword evidence="3" id="KW-1185">Reference proteome</keyword>
<comment type="caution">
    <text evidence="2">The sequence shown here is derived from an EMBL/GenBank/DDBJ whole genome shotgun (WGS) entry which is preliminary data.</text>
</comment>
<feature type="transmembrane region" description="Helical" evidence="1">
    <location>
        <begin position="54"/>
        <end position="76"/>
    </location>
</feature>
<accession>A0A9Q0FB27</accession>
<evidence type="ECO:0000256" key="1">
    <source>
        <dbReference type="SAM" id="Phobius"/>
    </source>
</evidence>
<evidence type="ECO:0000313" key="2">
    <source>
        <dbReference type="EMBL" id="KAJ4828243.1"/>
    </source>
</evidence>
<dbReference type="EMBL" id="JAKUCV010006220">
    <property type="protein sequence ID" value="KAJ4828243.1"/>
    <property type="molecule type" value="Genomic_DNA"/>
</dbReference>
<evidence type="ECO:0000313" key="3">
    <source>
        <dbReference type="Proteomes" id="UP001141552"/>
    </source>
</evidence>
<keyword evidence="1" id="KW-0472">Membrane</keyword>
<keyword evidence="1" id="KW-0812">Transmembrane</keyword>
<organism evidence="2 3">
    <name type="scientific">Turnera subulata</name>
    <dbReference type="NCBI Taxonomy" id="218843"/>
    <lineage>
        <taxon>Eukaryota</taxon>
        <taxon>Viridiplantae</taxon>
        <taxon>Streptophyta</taxon>
        <taxon>Embryophyta</taxon>
        <taxon>Tracheophyta</taxon>
        <taxon>Spermatophyta</taxon>
        <taxon>Magnoliopsida</taxon>
        <taxon>eudicotyledons</taxon>
        <taxon>Gunneridae</taxon>
        <taxon>Pentapetalae</taxon>
        <taxon>rosids</taxon>
        <taxon>fabids</taxon>
        <taxon>Malpighiales</taxon>
        <taxon>Passifloraceae</taxon>
        <taxon>Turnera</taxon>
    </lineage>
</organism>
<proteinExistence type="predicted"/>
<reference evidence="2" key="1">
    <citation type="submission" date="2022-02" db="EMBL/GenBank/DDBJ databases">
        <authorList>
            <person name="Henning P.M."/>
            <person name="McCubbin A.G."/>
            <person name="Shore J.S."/>
        </authorList>
    </citation>
    <scope>NUCLEOTIDE SEQUENCE</scope>
    <source>
        <strain evidence="2">F60SS</strain>
        <tissue evidence="2">Leaves</tissue>
    </source>
</reference>
<name>A0A9Q0FB27_9ROSI</name>
<sequence length="94" mass="10632">MESAFQGDRKHRHSLSDFWVGVPWYLQNQNRASVCTCGVVVGAHLSIPWLSSSLFRISISLLLLFFSWWIEFLFCFEGVNGKGKGSPFSCELDG</sequence>
<dbReference type="Proteomes" id="UP001141552">
    <property type="component" value="Unassembled WGS sequence"/>
</dbReference>
<keyword evidence="1" id="KW-1133">Transmembrane helix</keyword>
<protein>
    <submittedName>
        <fullName evidence="2">Uncharacterized protein</fullName>
    </submittedName>
</protein>
<dbReference type="AlphaFoldDB" id="A0A9Q0FB27"/>
<reference evidence="2" key="2">
    <citation type="journal article" date="2023" name="Plants (Basel)">
        <title>Annotation of the Turnera subulata (Passifloraceae) Draft Genome Reveals the S-Locus Evolved after the Divergence of Turneroideae from Passifloroideae in a Stepwise Manner.</title>
        <authorList>
            <person name="Henning P.M."/>
            <person name="Roalson E.H."/>
            <person name="Mir W."/>
            <person name="McCubbin A.G."/>
            <person name="Shore J.S."/>
        </authorList>
    </citation>
    <scope>NUCLEOTIDE SEQUENCE</scope>
    <source>
        <strain evidence="2">F60SS</strain>
    </source>
</reference>
<feature type="non-terminal residue" evidence="2">
    <location>
        <position position="1"/>
    </location>
</feature>
<gene>
    <name evidence="2" type="ORF">Tsubulata_033864</name>
</gene>